<dbReference type="EC" id="2.1.1.199" evidence="6"/>
<feature type="binding site" evidence="6">
    <location>
        <position position="78"/>
    </location>
    <ligand>
        <name>S-adenosyl-L-methionine</name>
        <dbReference type="ChEBI" id="CHEBI:59789"/>
    </ligand>
</feature>
<feature type="binding site" evidence="6">
    <location>
        <position position="106"/>
    </location>
    <ligand>
        <name>S-adenosyl-L-methionine</name>
        <dbReference type="ChEBI" id="CHEBI:59789"/>
    </ligand>
</feature>
<dbReference type="GO" id="GO:0008168">
    <property type="term" value="F:methyltransferase activity"/>
    <property type="evidence" value="ECO:0007669"/>
    <property type="project" value="UniProtKB-KW"/>
</dbReference>
<dbReference type="InterPro" id="IPR023397">
    <property type="entry name" value="SAM-dep_MeTrfase_MraW_recog"/>
</dbReference>
<proteinExistence type="inferred from homology"/>
<comment type="similarity">
    <text evidence="1 6">Belongs to the methyltransferase superfamily. RsmH family.</text>
</comment>
<keyword evidence="5 6" id="KW-0949">S-adenosyl-L-methionine</keyword>
<reference evidence="7 8" key="1">
    <citation type="submission" date="2024-03" db="EMBL/GenBank/DDBJ databases">
        <title>Human intestinal bacterial collection.</title>
        <authorList>
            <person name="Pauvert C."/>
            <person name="Hitch T.C.A."/>
            <person name="Clavel T."/>
        </authorList>
    </citation>
    <scope>NUCLEOTIDE SEQUENCE [LARGE SCALE GENOMIC DNA]</scope>
    <source>
        <strain evidence="7 8">CLA-JM-H44</strain>
    </source>
</reference>
<keyword evidence="6" id="KW-0963">Cytoplasm</keyword>
<dbReference type="NCBIfam" id="TIGR00006">
    <property type="entry name" value="16S rRNA (cytosine(1402)-N(4))-methyltransferase RsmH"/>
    <property type="match status" value="1"/>
</dbReference>
<evidence type="ECO:0000256" key="5">
    <source>
        <dbReference type="ARBA" id="ARBA00022691"/>
    </source>
</evidence>
<dbReference type="PANTHER" id="PTHR11265:SF0">
    <property type="entry name" value="12S RRNA N4-METHYLCYTIDINE METHYLTRANSFERASE"/>
    <property type="match status" value="1"/>
</dbReference>
<dbReference type="InterPro" id="IPR002903">
    <property type="entry name" value="RsmH"/>
</dbReference>
<dbReference type="Proteomes" id="UP001489509">
    <property type="component" value="Unassembled WGS sequence"/>
</dbReference>
<evidence type="ECO:0000256" key="1">
    <source>
        <dbReference type="ARBA" id="ARBA00010396"/>
    </source>
</evidence>
<keyword evidence="2 6" id="KW-0698">rRNA processing</keyword>
<dbReference type="GO" id="GO:0032259">
    <property type="term" value="P:methylation"/>
    <property type="evidence" value="ECO:0007669"/>
    <property type="project" value="UniProtKB-KW"/>
</dbReference>
<dbReference type="Gene3D" id="1.10.150.170">
    <property type="entry name" value="Putative methyltransferase TM0872, insert domain"/>
    <property type="match status" value="1"/>
</dbReference>
<evidence type="ECO:0000256" key="2">
    <source>
        <dbReference type="ARBA" id="ARBA00022552"/>
    </source>
</evidence>
<dbReference type="PIRSF" id="PIRSF004486">
    <property type="entry name" value="MraW"/>
    <property type="match status" value="1"/>
</dbReference>
<dbReference type="RefSeq" id="WP_349219414.1">
    <property type="nucleotide sequence ID" value="NZ_JBBMFD010000012.1"/>
</dbReference>
<evidence type="ECO:0000313" key="8">
    <source>
        <dbReference type="Proteomes" id="UP001489509"/>
    </source>
</evidence>
<feature type="binding site" evidence="6">
    <location>
        <position position="99"/>
    </location>
    <ligand>
        <name>S-adenosyl-L-methionine</name>
        <dbReference type="ChEBI" id="CHEBI:59789"/>
    </ligand>
</feature>
<keyword evidence="8" id="KW-1185">Reference proteome</keyword>
<evidence type="ECO:0000256" key="4">
    <source>
        <dbReference type="ARBA" id="ARBA00022679"/>
    </source>
</evidence>
<comment type="caution">
    <text evidence="7">The sequence shown here is derived from an EMBL/GenBank/DDBJ whole genome shotgun (WGS) entry which is preliminary data.</text>
</comment>
<dbReference type="Pfam" id="PF01795">
    <property type="entry name" value="Methyltransf_5"/>
    <property type="match status" value="1"/>
</dbReference>
<dbReference type="EMBL" id="JBBMFD010000012">
    <property type="protein sequence ID" value="MEQ2440750.1"/>
    <property type="molecule type" value="Genomic_DNA"/>
</dbReference>
<accession>A0ABV1E0C8</accession>
<dbReference type="PANTHER" id="PTHR11265">
    <property type="entry name" value="S-ADENOSYL-METHYLTRANSFERASE MRAW"/>
    <property type="match status" value="1"/>
</dbReference>
<evidence type="ECO:0000256" key="3">
    <source>
        <dbReference type="ARBA" id="ARBA00022603"/>
    </source>
</evidence>
<feature type="binding site" evidence="6">
    <location>
        <position position="52"/>
    </location>
    <ligand>
        <name>S-adenosyl-L-methionine</name>
        <dbReference type="ChEBI" id="CHEBI:59789"/>
    </ligand>
</feature>
<gene>
    <name evidence="6 7" type="primary">rsmH</name>
    <name evidence="7" type="ORF">WMO26_07930</name>
</gene>
<evidence type="ECO:0000313" key="7">
    <source>
        <dbReference type="EMBL" id="MEQ2440750.1"/>
    </source>
</evidence>
<dbReference type="HAMAP" id="MF_01007">
    <property type="entry name" value="16SrRNA_methyltr_H"/>
    <property type="match status" value="1"/>
</dbReference>
<feature type="binding site" evidence="6">
    <location>
        <begin position="33"/>
        <end position="35"/>
    </location>
    <ligand>
        <name>S-adenosyl-L-methionine</name>
        <dbReference type="ChEBI" id="CHEBI:59789"/>
    </ligand>
</feature>
<comment type="function">
    <text evidence="6">Specifically methylates the N4 position of cytidine in position 1402 (C1402) of 16S rRNA.</text>
</comment>
<sequence length="311" mass="34158">MEFSHRPVLLDECINALAIRADGVYVDGTAGGGGHSQEIAKRLTTGRLVAIDQDPDAILAAGARLSPYPQATLVRSNFSRMAQVLGELGISKVDGVLLDIGVSSHQLDTPERGFSYHADAPLDMRMSQEGPSAKDLVNGLPERELSRILFEYGEERYARGIARAIVRRREQGPIETTGELVDAIKSGMPAAAKREQGHPARRTFQALRIEVNGELDRLREGLEAAFSSLKVGGRLAVITFHSLEDRIVKRQYAAWCKGCTCPPDFPVCVCGKTPQGKLYTRKPIEAGKEELEENPRSRSAKLRVIEKIKEE</sequence>
<keyword evidence="3 6" id="KW-0489">Methyltransferase</keyword>
<dbReference type="SUPFAM" id="SSF53335">
    <property type="entry name" value="S-adenosyl-L-methionine-dependent methyltransferases"/>
    <property type="match status" value="1"/>
</dbReference>
<comment type="subcellular location">
    <subcellularLocation>
        <location evidence="6">Cytoplasm</location>
    </subcellularLocation>
</comment>
<keyword evidence="4 6" id="KW-0808">Transferase</keyword>
<dbReference type="SUPFAM" id="SSF81799">
    <property type="entry name" value="Putative methyltransferase TM0872, insert domain"/>
    <property type="match status" value="1"/>
</dbReference>
<protein>
    <recommendedName>
        <fullName evidence="6">Ribosomal RNA small subunit methyltransferase H</fullName>
        <ecNumber evidence="6">2.1.1.199</ecNumber>
    </recommendedName>
    <alternativeName>
        <fullName evidence="6">16S rRNA m(4)C1402 methyltransferase</fullName>
    </alternativeName>
    <alternativeName>
        <fullName evidence="6">rRNA (cytosine-N(4)-)-methyltransferase RsmH</fullName>
    </alternativeName>
</protein>
<name>A0ABV1E0C8_9FIRM</name>
<dbReference type="InterPro" id="IPR029063">
    <property type="entry name" value="SAM-dependent_MTases_sf"/>
</dbReference>
<evidence type="ECO:0000256" key="6">
    <source>
        <dbReference type="HAMAP-Rule" id="MF_01007"/>
    </source>
</evidence>
<comment type="catalytic activity">
    <reaction evidence="6">
        <text>cytidine(1402) in 16S rRNA + S-adenosyl-L-methionine = N(4)-methylcytidine(1402) in 16S rRNA + S-adenosyl-L-homocysteine + H(+)</text>
        <dbReference type="Rhea" id="RHEA:42928"/>
        <dbReference type="Rhea" id="RHEA-COMP:10286"/>
        <dbReference type="Rhea" id="RHEA-COMP:10287"/>
        <dbReference type="ChEBI" id="CHEBI:15378"/>
        <dbReference type="ChEBI" id="CHEBI:57856"/>
        <dbReference type="ChEBI" id="CHEBI:59789"/>
        <dbReference type="ChEBI" id="CHEBI:74506"/>
        <dbReference type="ChEBI" id="CHEBI:82748"/>
        <dbReference type="EC" id="2.1.1.199"/>
    </reaction>
</comment>
<organism evidence="7 8">
    <name type="scientific">Solibaculum intestinale</name>
    <dbReference type="NCBI Taxonomy" id="3133165"/>
    <lineage>
        <taxon>Bacteria</taxon>
        <taxon>Bacillati</taxon>
        <taxon>Bacillota</taxon>
        <taxon>Clostridia</taxon>
        <taxon>Eubacteriales</taxon>
        <taxon>Oscillospiraceae</taxon>
        <taxon>Solibaculum</taxon>
    </lineage>
</organism>
<dbReference type="Gene3D" id="3.40.50.150">
    <property type="entry name" value="Vaccinia Virus protein VP39"/>
    <property type="match status" value="1"/>
</dbReference>